<gene>
    <name evidence="3" type="ORF">GCM10010521_24800</name>
</gene>
<organism evidence="3 4">
    <name type="scientific">Streptomyces rameus</name>
    <dbReference type="NCBI Taxonomy" id="68261"/>
    <lineage>
        <taxon>Bacteria</taxon>
        <taxon>Bacillati</taxon>
        <taxon>Actinomycetota</taxon>
        <taxon>Actinomycetes</taxon>
        <taxon>Kitasatosporales</taxon>
        <taxon>Streptomycetaceae</taxon>
        <taxon>Streptomyces</taxon>
    </lineage>
</organism>
<feature type="compositionally biased region" description="Basic and acidic residues" evidence="1">
    <location>
        <begin position="228"/>
        <end position="241"/>
    </location>
</feature>
<feature type="region of interest" description="Disordered" evidence="1">
    <location>
        <begin position="228"/>
        <end position="248"/>
    </location>
</feature>
<feature type="domain" description="DUF6603" evidence="2">
    <location>
        <begin position="313"/>
        <end position="776"/>
    </location>
</feature>
<dbReference type="Proteomes" id="UP001500893">
    <property type="component" value="Unassembled WGS sequence"/>
</dbReference>
<dbReference type="InterPro" id="IPR046538">
    <property type="entry name" value="DUF6603"/>
</dbReference>
<evidence type="ECO:0000259" key="2">
    <source>
        <dbReference type="Pfam" id="PF20248"/>
    </source>
</evidence>
<dbReference type="Pfam" id="PF20248">
    <property type="entry name" value="DUF6603"/>
    <property type="match status" value="1"/>
</dbReference>
<feature type="region of interest" description="Disordered" evidence="1">
    <location>
        <begin position="893"/>
        <end position="915"/>
    </location>
</feature>
<protein>
    <recommendedName>
        <fullName evidence="2">DUF6603 domain-containing protein</fullName>
    </recommendedName>
</protein>
<proteinExistence type="predicted"/>
<evidence type="ECO:0000256" key="1">
    <source>
        <dbReference type="SAM" id="MobiDB-lite"/>
    </source>
</evidence>
<reference evidence="4" key="1">
    <citation type="journal article" date="2019" name="Int. J. Syst. Evol. Microbiol.">
        <title>The Global Catalogue of Microorganisms (GCM) 10K type strain sequencing project: providing services to taxonomists for standard genome sequencing and annotation.</title>
        <authorList>
            <consortium name="The Broad Institute Genomics Platform"/>
            <consortium name="The Broad Institute Genome Sequencing Center for Infectious Disease"/>
            <person name="Wu L."/>
            <person name="Ma J."/>
        </authorList>
    </citation>
    <scope>NUCLEOTIDE SEQUENCE [LARGE SCALE GENOMIC DNA]</scope>
    <source>
        <strain evidence="4">JCM 11574</strain>
    </source>
</reference>
<comment type="caution">
    <text evidence="3">The sequence shown here is derived from an EMBL/GenBank/DDBJ whole genome shotgun (WGS) entry which is preliminary data.</text>
</comment>
<name>A0ABP6NAW0_9ACTN</name>
<accession>A0ABP6NAW0</accession>
<dbReference type="EMBL" id="BAAAVM010000030">
    <property type="protein sequence ID" value="GAA3137676.1"/>
    <property type="molecule type" value="Genomic_DNA"/>
</dbReference>
<evidence type="ECO:0000313" key="3">
    <source>
        <dbReference type="EMBL" id="GAA3137676.1"/>
    </source>
</evidence>
<keyword evidence="4" id="KW-1185">Reference proteome</keyword>
<dbReference type="RefSeq" id="WP_345050198.1">
    <property type="nucleotide sequence ID" value="NZ_BAAAVM010000030.1"/>
</dbReference>
<evidence type="ECO:0000313" key="4">
    <source>
        <dbReference type="Proteomes" id="UP001500893"/>
    </source>
</evidence>
<sequence length="976" mass="102484">MTIRVKQLRERLCGGVDGSGAGRVVEVPGDLFGDGAGFRPVFADGVLRAVWREGDAETLSFTGSAPTALADVEVPVRVAFEYDGGQVVTGARLTVELPAPGAAGELLGRGMGLAVPCLPRAAAVRHLVLRQRAGATVVTGHGEHGQVTVLSRPGTGRMLAASSGAWHTLCTDQDLTAEQLSALLDAADGMNVELPAPPDDGLPEGTWLVLPGMGPGGGPVLVPVRPERARREVDPSRRDGLGRPMPVPHVAGERAEVHRVGIRRVPYAVSTADGFVVLAPGAPAGRRRAGFTFGGPVDEVMLRGFIDLGNLADGKSKAVTYDKPPLSISGGLAARKAEPPHTLAVGGVLLVDTGTLTGSAIAAAYAPSENARPSFFAFGALTSDKGIGPPPFQVRGIAGGMGWRSNLRLPDGPESVPEFPFVQALDDPRSIGAKPDGTADPLQVLDTLVSGERPWITPAQGSDDPLWIAAGMAFTISERLDGRAMLALQTGADLTFALLGVAGMSFPKEPGKRKYAHIEIGLEALLKPKAGELSLSAALTPNSFVLDPNCRLRGGVAFKTWFGSNPNKGDFVVTVGGYHRNYRRPDHYPLVPRLGFDWDLSGDVTVSGEAYLALTPAAVMAGGMLDVRFHSGALRAWLTARVDALIQWRPFYFDVGMRVSVGVQASVKIWFVRITITVEVGVSLSLWGPPTGGKAKIHLWFISFTIGFGKSREPDSNALDWSDFRTMLPPPETAVRVLPGAGLLADRPQAPDGETRGSSDEQAWQVSSAGFTFSTDSAVPVSELYLTPSGGNPAETGGKLNIRPMRRTDLSSIQRVSLTLQGEPVDLAAWERTRGIAAVPQALWGTGKGDTLPGPGQQVIPAQLTGVTLTSPGPDYGHDTGYITEEAFTFDPIDGNGTQPLDPDASPVGPAPQRPGGVIARIVRTVAAREQTADRAELVQALAGFGLDLGPVDADLSAHRTAAETAFTADPMLVPA</sequence>